<comment type="caution">
    <text evidence="3">The sequence shown here is derived from an EMBL/GenBank/DDBJ whole genome shotgun (WGS) entry which is preliminary data.</text>
</comment>
<evidence type="ECO:0000256" key="1">
    <source>
        <dbReference type="SAM" id="MobiDB-lite"/>
    </source>
</evidence>
<protein>
    <submittedName>
        <fullName evidence="3">Uncharacterized protein</fullName>
    </submittedName>
</protein>
<name>A0ABV8IBT8_9ACTN</name>
<keyword evidence="2" id="KW-0472">Membrane</keyword>
<keyword evidence="4" id="KW-1185">Reference proteome</keyword>
<dbReference type="RefSeq" id="WP_377289787.1">
    <property type="nucleotide sequence ID" value="NZ_JBHSBM010000023.1"/>
</dbReference>
<reference evidence="4" key="1">
    <citation type="journal article" date="2019" name="Int. J. Syst. Evol. Microbiol.">
        <title>The Global Catalogue of Microorganisms (GCM) 10K type strain sequencing project: providing services to taxonomists for standard genome sequencing and annotation.</title>
        <authorList>
            <consortium name="The Broad Institute Genomics Platform"/>
            <consortium name="The Broad Institute Genome Sequencing Center for Infectious Disease"/>
            <person name="Wu L."/>
            <person name="Ma J."/>
        </authorList>
    </citation>
    <scope>NUCLEOTIDE SEQUENCE [LARGE SCALE GENOMIC DNA]</scope>
    <source>
        <strain evidence="4">TBRC 4489</strain>
    </source>
</reference>
<evidence type="ECO:0000256" key="2">
    <source>
        <dbReference type="SAM" id="Phobius"/>
    </source>
</evidence>
<keyword evidence="2" id="KW-1133">Transmembrane helix</keyword>
<keyword evidence="2" id="KW-0812">Transmembrane</keyword>
<sequence length="174" mass="18655">MSPRNSVVPVVASGTATVVKLLAVTLAFAGLYVGADTLDGSSRARAQSAGQDRVRTLTLSADAAAAATEREPAQGEVSVDEQPPGGRCDRPYRVRSVITNADPESTVSYDWQLQRWSPASRSWLTYMTSGGGFGGEKRTVEWQPRIVDNPGVYRVKLSVSGGETLRSEKFMVSC</sequence>
<dbReference type="EMBL" id="JBHSBM010000023">
    <property type="protein sequence ID" value="MFC4060490.1"/>
    <property type="molecule type" value="Genomic_DNA"/>
</dbReference>
<feature type="region of interest" description="Disordered" evidence="1">
    <location>
        <begin position="66"/>
        <end position="86"/>
    </location>
</feature>
<evidence type="ECO:0000313" key="4">
    <source>
        <dbReference type="Proteomes" id="UP001595850"/>
    </source>
</evidence>
<accession>A0ABV8IBT8</accession>
<proteinExistence type="predicted"/>
<gene>
    <name evidence="3" type="ORF">ACFOWE_19470</name>
</gene>
<organism evidence="3 4">
    <name type="scientific">Planomonospora corallina</name>
    <dbReference type="NCBI Taxonomy" id="1806052"/>
    <lineage>
        <taxon>Bacteria</taxon>
        <taxon>Bacillati</taxon>
        <taxon>Actinomycetota</taxon>
        <taxon>Actinomycetes</taxon>
        <taxon>Streptosporangiales</taxon>
        <taxon>Streptosporangiaceae</taxon>
        <taxon>Planomonospora</taxon>
    </lineage>
</organism>
<dbReference type="Proteomes" id="UP001595850">
    <property type="component" value="Unassembled WGS sequence"/>
</dbReference>
<feature type="transmembrane region" description="Helical" evidence="2">
    <location>
        <begin position="12"/>
        <end position="35"/>
    </location>
</feature>
<evidence type="ECO:0000313" key="3">
    <source>
        <dbReference type="EMBL" id="MFC4060490.1"/>
    </source>
</evidence>